<sequence length="142" mass="14627">MTLLTIGFVAVALMLVVVVVSATGVHLERKRLVALADLAALDAADALSSEQYFGAGVGQGLVGDGLPLRDAQVQDEVARYVAADAAETSRWAQFAVVEAGTPDGRTATVRLAAVVRPPLLGWVLAPWSGGVTIEAESSARAS</sequence>
<proteinExistence type="predicted"/>
<name>A0A512PIM5_9CELL</name>
<protein>
    <recommendedName>
        <fullName evidence="1">Putative Flp pilus-assembly TadG-like N-terminal domain-containing protein</fullName>
    </recommendedName>
</protein>
<feature type="domain" description="Putative Flp pilus-assembly TadG-like N-terminal" evidence="1">
    <location>
        <begin position="1"/>
        <end position="46"/>
    </location>
</feature>
<accession>A0A512PIM5</accession>
<dbReference type="InterPro" id="IPR028087">
    <property type="entry name" value="Tad_N"/>
</dbReference>
<evidence type="ECO:0000313" key="3">
    <source>
        <dbReference type="Proteomes" id="UP000321798"/>
    </source>
</evidence>
<dbReference type="Pfam" id="PF13400">
    <property type="entry name" value="Tad"/>
    <property type="match status" value="1"/>
</dbReference>
<gene>
    <name evidence="2" type="ORF">CSO01_37480</name>
</gene>
<dbReference type="EMBL" id="BKAL01000021">
    <property type="protein sequence ID" value="GEP71033.1"/>
    <property type="molecule type" value="Genomic_DNA"/>
</dbReference>
<keyword evidence="3" id="KW-1185">Reference proteome</keyword>
<reference evidence="2 3" key="1">
    <citation type="submission" date="2019-07" db="EMBL/GenBank/DDBJ databases">
        <title>Whole genome shotgun sequence of Cellulomonas soli NBRC 109434.</title>
        <authorList>
            <person name="Hosoyama A."/>
            <person name="Uohara A."/>
            <person name="Ohji S."/>
            <person name="Ichikawa N."/>
        </authorList>
    </citation>
    <scope>NUCLEOTIDE SEQUENCE [LARGE SCALE GENOMIC DNA]</scope>
    <source>
        <strain evidence="2 3">NBRC 109434</strain>
    </source>
</reference>
<dbReference type="AlphaFoldDB" id="A0A512PIM5"/>
<dbReference type="Proteomes" id="UP000321798">
    <property type="component" value="Unassembled WGS sequence"/>
</dbReference>
<comment type="caution">
    <text evidence="2">The sequence shown here is derived from an EMBL/GenBank/DDBJ whole genome shotgun (WGS) entry which is preliminary data.</text>
</comment>
<evidence type="ECO:0000259" key="1">
    <source>
        <dbReference type="Pfam" id="PF13400"/>
    </source>
</evidence>
<evidence type="ECO:0000313" key="2">
    <source>
        <dbReference type="EMBL" id="GEP71033.1"/>
    </source>
</evidence>
<organism evidence="2 3">
    <name type="scientific">Cellulomonas soli</name>
    <dbReference type="NCBI Taxonomy" id="931535"/>
    <lineage>
        <taxon>Bacteria</taxon>
        <taxon>Bacillati</taxon>
        <taxon>Actinomycetota</taxon>
        <taxon>Actinomycetes</taxon>
        <taxon>Micrococcales</taxon>
        <taxon>Cellulomonadaceae</taxon>
        <taxon>Cellulomonas</taxon>
    </lineage>
</organism>